<reference evidence="1 2" key="1">
    <citation type="submission" date="2022-05" db="EMBL/GenBank/DDBJ databases">
        <authorList>
            <consortium name="Genoscope - CEA"/>
            <person name="William W."/>
        </authorList>
    </citation>
    <scope>NUCLEOTIDE SEQUENCE [LARGE SCALE GENOMIC DNA]</scope>
</reference>
<gene>
    <name evidence="1" type="ORF">PMEA_00006311</name>
</gene>
<accession>A0AAU9Y306</accession>
<organism evidence="1 2">
    <name type="scientific">Pocillopora meandrina</name>
    <dbReference type="NCBI Taxonomy" id="46732"/>
    <lineage>
        <taxon>Eukaryota</taxon>
        <taxon>Metazoa</taxon>
        <taxon>Cnidaria</taxon>
        <taxon>Anthozoa</taxon>
        <taxon>Hexacorallia</taxon>
        <taxon>Scleractinia</taxon>
        <taxon>Astrocoeniina</taxon>
        <taxon>Pocilloporidae</taxon>
        <taxon>Pocillopora</taxon>
    </lineage>
</organism>
<name>A0AAU9Y306_9CNID</name>
<comment type="caution">
    <text evidence="1">The sequence shown here is derived from an EMBL/GenBank/DDBJ whole genome shotgun (WGS) entry which is preliminary data.</text>
</comment>
<sequence length="130" mass="14684">MPSDNDHVESGAQIDVPSMAAPNTVQPTAPIYPQVISPNFPLPSPMKCHGDVTGNWDFFKQQWSDYETATGLDKREVSVRLATLRSSMGRECLQILLNLNLPEDDKKKIDKCLEALESYFKPSRNLVYER</sequence>
<protein>
    <submittedName>
        <fullName evidence="1">Uncharacterized protein</fullName>
    </submittedName>
</protein>
<keyword evidence="2" id="KW-1185">Reference proteome</keyword>
<dbReference type="AlphaFoldDB" id="A0AAU9Y306"/>
<evidence type="ECO:0000313" key="1">
    <source>
        <dbReference type="EMBL" id="CAH3167055.1"/>
    </source>
</evidence>
<evidence type="ECO:0000313" key="2">
    <source>
        <dbReference type="Proteomes" id="UP001159428"/>
    </source>
</evidence>
<proteinExistence type="predicted"/>
<dbReference type="EMBL" id="CALNXJ010000148">
    <property type="protein sequence ID" value="CAH3167055.1"/>
    <property type="molecule type" value="Genomic_DNA"/>
</dbReference>
<dbReference type="Proteomes" id="UP001159428">
    <property type="component" value="Unassembled WGS sequence"/>
</dbReference>